<dbReference type="Gene3D" id="3.40.50.1000">
    <property type="entry name" value="HAD superfamily/HAD-like"/>
    <property type="match status" value="1"/>
</dbReference>
<dbReference type="Proteomes" id="UP000306912">
    <property type="component" value="Unassembled WGS sequence"/>
</dbReference>
<evidence type="ECO:0000313" key="2">
    <source>
        <dbReference type="Proteomes" id="UP000306912"/>
    </source>
</evidence>
<organism evidence="1 2">
    <name type="scientific">Culicoidibacter larvae</name>
    <dbReference type="NCBI Taxonomy" id="2579976"/>
    <lineage>
        <taxon>Bacteria</taxon>
        <taxon>Bacillati</taxon>
        <taxon>Bacillota</taxon>
        <taxon>Culicoidibacteria</taxon>
        <taxon>Culicoidibacterales</taxon>
        <taxon>Culicoidibacteraceae</taxon>
        <taxon>Culicoidibacter</taxon>
    </lineage>
</organism>
<dbReference type="InParanoid" id="A0A5R8QDF4"/>
<dbReference type="GO" id="GO:0005829">
    <property type="term" value="C:cytosol"/>
    <property type="evidence" value="ECO:0007669"/>
    <property type="project" value="TreeGrafter"/>
</dbReference>
<evidence type="ECO:0000313" key="1">
    <source>
        <dbReference type="EMBL" id="TLG74296.1"/>
    </source>
</evidence>
<gene>
    <name evidence="1" type="ORF">FEZ08_06205</name>
</gene>
<dbReference type="SFLD" id="SFLDG01129">
    <property type="entry name" value="C1.5:_HAD__Beta-PGM__Phosphata"/>
    <property type="match status" value="1"/>
</dbReference>
<comment type="caution">
    <text evidence="1">The sequence shown here is derived from an EMBL/GenBank/DDBJ whole genome shotgun (WGS) entry which is preliminary data.</text>
</comment>
<name>A0A5R8QDF4_9FIRM</name>
<dbReference type="SFLD" id="SFLDS00003">
    <property type="entry name" value="Haloacid_Dehalogenase"/>
    <property type="match status" value="1"/>
</dbReference>
<accession>A0A5R8QDF4</accession>
<proteinExistence type="predicted"/>
<protein>
    <submittedName>
        <fullName evidence="1">HAD family hydrolase</fullName>
    </submittedName>
</protein>
<dbReference type="Pfam" id="PF13419">
    <property type="entry name" value="HAD_2"/>
    <property type="match status" value="1"/>
</dbReference>
<sequence length="207" mass="23239">MKPYKCVIFDIDGTILDTERMNMIPLQRLIKRELGQDVTYDEILKYRAYPGKKVIEELGFEDIEATYALWVEGVNSFEEKAGFYDGILEVIQTLATRGVICCVSSSKLHPQYLIDFAEHPIDQYMTRVVLAEDTLKHKPDPEPLLKAIEGLDISVDDCIYIGDMDGDGIASRAAGIAFGFALWGAPIIDGINADYYLEHPKDILSLV</sequence>
<dbReference type="InterPro" id="IPR050155">
    <property type="entry name" value="HAD-like_hydrolase_sf"/>
</dbReference>
<dbReference type="GO" id="GO:0008967">
    <property type="term" value="F:phosphoglycolate phosphatase activity"/>
    <property type="evidence" value="ECO:0007669"/>
    <property type="project" value="TreeGrafter"/>
</dbReference>
<dbReference type="RefSeq" id="WP_138190848.1">
    <property type="nucleotide sequence ID" value="NZ_VBWP01000004.1"/>
</dbReference>
<dbReference type="InterPro" id="IPR041492">
    <property type="entry name" value="HAD_2"/>
</dbReference>
<keyword evidence="2" id="KW-1185">Reference proteome</keyword>
<dbReference type="InterPro" id="IPR036412">
    <property type="entry name" value="HAD-like_sf"/>
</dbReference>
<dbReference type="OrthoDB" id="9807630at2"/>
<dbReference type="InterPro" id="IPR023214">
    <property type="entry name" value="HAD_sf"/>
</dbReference>
<dbReference type="PANTHER" id="PTHR43434">
    <property type="entry name" value="PHOSPHOGLYCOLATE PHOSPHATASE"/>
    <property type="match status" value="1"/>
</dbReference>
<keyword evidence="1" id="KW-0378">Hydrolase</keyword>
<dbReference type="SUPFAM" id="SSF56784">
    <property type="entry name" value="HAD-like"/>
    <property type="match status" value="1"/>
</dbReference>
<dbReference type="NCBIfam" id="TIGR01549">
    <property type="entry name" value="HAD-SF-IA-v1"/>
    <property type="match status" value="1"/>
</dbReference>
<dbReference type="Gene3D" id="1.10.150.240">
    <property type="entry name" value="Putative phosphatase, domain 2"/>
    <property type="match status" value="1"/>
</dbReference>
<dbReference type="PANTHER" id="PTHR43434:SF26">
    <property type="entry name" value="PYROPHOSPHATASE PPAX"/>
    <property type="match status" value="1"/>
</dbReference>
<dbReference type="InterPro" id="IPR006439">
    <property type="entry name" value="HAD-SF_hydro_IA"/>
</dbReference>
<dbReference type="GO" id="GO:0006281">
    <property type="term" value="P:DNA repair"/>
    <property type="evidence" value="ECO:0007669"/>
    <property type="project" value="TreeGrafter"/>
</dbReference>
<reference evidence="1 2" key="1">
    <citation type="submission" date="2019-05" db="EMBL/GenBank/DDBJ databases">
        <title>Culicoidintestinum kansasii gen. nov., sp. nov. from the gastrointestinal tract of the biting midge, Culicoides sonorensis.</title>
        <authorList>
            <person name="Neupane S."/>
            <person name="Ghosh A."/>
            <person name="Gunther S."/>
            <person name="Martin K."/>
            <person name="Zurek L."/>
        </authorList>
    </citation>
    <scope>NUCLEOTIDE SEQUENCE [LARGE SCALE GENOMIC DNA]</scope>
    <source>
        <strain evidence="1 2">CS-1</strain>
    </source>
</reference>
<dbReference type="InterPro" id="IPR023198">
    <property type="entry name" value="PGP-like_dom2"/>
</dbReference>
<dbReference type="AlphaFoldDB" id="A0A5R8QDF4"/>
<dbReference type="EMBL" id="VBWP01000004">
    <property type="protein sequence ID" value="TLG74296.1"/>
    <property type="molecule type" value="Genomic_DNA"/>
</dbReference>